<evidence type="ECO:0000256" key="1">
    <source>
        <dbReference type="SAM" id="MobiDB-lite"/>
    </source>
</evidence>
<dbReference type="Pfam" id="PF02033">
    <property type="entry name" value="RBFA"/>
    <property type="match status" value="1"/>
</dbReference>
<accession>A0AAJ6QWW3</accession>
<dbReference type="Proteomes" id="UP000694867">
    <property type="component" value="Unplaced"/>
</dbReference>
<dbReference type="AlphaFoldDB" id="A0AAJ6QWW3"/>
<dbReference type="InterPro" id="IPR000238">
    <property type="entry name" value="RbfA"/>
</dbReference>
<dbReference type="GeneID" id="100901317"/>
<organism evidence="2 3">
    <name type="scientific">Galendromus occidentalis</name>
    <name type="common">western predatory mite</name>
    <dbReference type="NCBI Taxonomy" id="34638"/>
    <lineage>
        <taxon>Eukaryota</taxon>
        <taxon>Metazoa</taxon>
        <taxon>Ecdysozoa</taxon>
        <taxon>Arthropoda</taxon>
        <taxon>Chelicerata</taxon>
        <taxon>Arachnida</taxon>
        <taxon>Acari</taxon>
        <taxon>Parasitiformes</taxon>
        <taxon>Mesostigmata</taxon>
        <taxon>Gamasina</taxon>
        <taxon>Phytoseioidea</taxon>
        <taxon>Phytoseiidae</taxon>
        <taxon>Typhlodrominae</taxon>
        <taxon>Galendromus</taxon>
    </lineage>
</organism>
<dbReference type="InterPro" id="IPR015946">
    <property type="entry name" value="KH_dom-like_a/b"/>
</dbReference>
<dbReference type="InterPro" id="IPR023799">
    <property type="entry name" value="RbfA_dom_sf"/>
</dbReference>
<sequence length="296" mass="34032">MTSLATRVLRRSITTSSRLCAKPGYFIYKLLEKEAYVEKRAKYWAKRGPQIAHVVPPENSRRQSVLNALYMETVTDILGSEFATELEQYSIQIHNVRILPTLDVVNVYWSCDESGLVNPEAAKTLKDLEPKIRRELSSVRHMGIIPKVNFVFYAGTAKSYSVHSILDKLRASGELDDVEPAPLPVKTYPQVYGLNREKILQLLATRSLPADFLSPTATEIPSDRTTQDFVRQFRRSRLGFRDVSRRRGEAEQLEFGFRREKGEESDDDFHEGDEEEDQWDDSEWSNEPAVDDEDIR</sequence>
<keyword evidence="2" id="KW-1185">Reference proteome</keyword>
<dbReference type="InterPro" id="IPR039212">
    <property type="entry name" value="RBFA_mitochondrial"/>
</dbReference>
<dbReference type="SUPFAM" id="SSF89919">
    <property type="entry name" value="Ribosome-binding factor A, RbfA"/>
    <property type="match status" value="1"/>
</dbReference>
<name>A0AAJ6QWW3_9ACAR</name>
<evidence type="ECO:0000313" key="3">
    <source>
        <dbReference type="RefSeq" id="XP_003746518.1"/>
    </source>
</evidence>
<gene>
    <name evidence="3" type="primary">LOC100901317</name>
</gene>
<protein>
    <submittedName>
        <fullName evidence="3">Uncharacterized protein LOC100901317</fullName>
    </submittedName>
</protein>
<dbReference type="PANTHER" id="PTHR14725:SF0">
    <property type="entry name" value="RIBOSOME-BINDING FACTOR A, MITOCHONDRIAL-RELATED"/>
    <property type="match status" value="1"/>
</dbReference>
<feature type="region of interest" description="Disordered" evidence="1">
    <location>
        <begin position="252"/>
        <end position="296"/>
    </location>
</feature>
<dbReference type="KEGG" id="goe:100901317"/>
<reference evidence="3" key="1">
    <citation type="submission" date="2025-08" db="UniProtKB">
        <authorList>
            <consortium name="RefSeq"/>
        </authorList>
    </citation>
    <scope>IDENTIFICATION</scope>
</reference>
<dbReference type="RefSeq" id="XP_003746518.1">
    <property type="nucleotide sequence ID" value="XM_003746470.1"/>
</dbReference>
<dbReference type="GO" id="GO:0006364">
    <property type="term" value="P:rRNA processing"/>
    <property type="evidence" value="ECO:0007669"/>
    <property type="project" value="InterPro"/>
</dbReference>
<feature type="compositionally biased region" description="Basic and acidic residues" evidence="1">
    <location>
        <begin position="252"/>
        <end position="262"/>
    </location>
</feature>
<dbReference type="Gene3D" id="3.30.300.20">
    <property type="match status" value="1"/>
</dbReference>
<feature type="compositionally biased region" description="Acidic residues" evidence="1">
    <location>
        <begin position="263"/>
        <end position="296"/>
    </location>
</feature>
<evidence type="ECO:0000313" key="2">
    <source>
        <dbReference type="Proteomes" id="UP000694867"/>
    </source>
</evidence>
<proteinExistence type="predicted"/>
<dbReference type="PANTHER" id="PTHR14725">
    <property type="entry name" value="RIBOSOME-BINDING FACTOR A, MITOCHONDRIAL-RELATED"/>
    <property type="match status" value="1"/>
</dbReference>